<dbReference type="Proteomes" id="UP000005824">
    <property type="component" value="Unassembled WGS sequence"/>
</dbReference>
<evidence type="ECO:0000313" key="2">
    <source>
        <dbReference type="Proteomes" id="UP000005824"/>
    </source>
</evidence>
<dbReference type="PANTHER" id="PTHR34512:SF30">
    <property type="entry name" value="OUTER MEMBRANE PROTEIN ASSEMBLY FACTOR BAMB"/>
    <property type="match status" value="1"/>
</dbReference>
<organism evidence="1 2">
    <name type="scientific">Chthoniobacter flavus Ellin428</name>
    <dbReference type="NCBI Taxonomy" id="497964"/>
    <lineage>
        <taxon>Bacteria</taxon>
        <taxon>Pseudomonadati</taxon>
        <taxon>Verrucomicrobiota</taxon>
        <taxon>Spartobacteria</taxon>
        <taxon>Chthoniobacterales</taxon>
        <taxon>Chthoniobacteraceae</taxon>
        <taxon>Chthoniobacter</taxon>
    </lineage>
</organism>
<sequence length="181" mass="19718">MRSWESTPRPAKIYWRIPLKTGAKRHACTPVIGPDSVVVASTSIGTQRFNISKKGADISADKAWENKSCKTILGTPTLIGNYLFTLGPSDHTDLECLDFATGNQLWSQPGFGDYASLTTVNDKILALNSTGELILIKINPAKYEELGRVQLCAKTWASPAYADGKIYVKDEGHLTAYALAP</sequence>
<dbReference type="PANTHER" id="PTHR34512">
    <property type="entry name" value="CELL SURFACE PROTEIN"/>
    <property type="match status" value="1"/>
</dbReference>
<comment type="caution">
    <text evidence="1">The sequence shown here is derived from an EMBL/GenBank/DDBJ whole genome shotgun (WGS) entry which is preliminary data.</text>
</comment>
<dbReference type="eggNOG" id="COG1520">
    <property type="taxonomic scope" value="Bacteria"/>
</dbReference>
<dbReference type="InParanoid" id="B4D2Q3"/>
<dbReference type="AlphaFoldDB" id="B4D2Q3"/>
<dbReference type="InterPro" id="IPR015943">
    <property type="entry name" value="WD40/YVTN_repeat-like_dom_sf"/>
</dbReference>
<accession>B4D2Q3</accession>
<reference evidence="1 2" key="1">
    <citation type="journal article" date="2011" name="J. Bacteriol.">
        <title>Genome sequence of Chthoniobacter flavus Ellin428, an aerobic heterotrophic soil bacterium.</title>
        <authorList>
            <person name="Kant R."/>
            <person name="van Passel M.W."/>
            <person name="Palva A."/>
            <person name="Lucas S."/>
            <person name="Lapidus A."/>
            <person name="Glavina Del Rio T."/>
            <person name="Dalin E."/>
            <person name="Tice H."/>
            <person name="Bruce D."/>
            <person name="Goodwin L."/>
            <person name="Pitluck S."/>
            <person name="Larimer F.W."/>
            <person name="Land M.L."/>
            <person name="Hauser L."/>
            <person name="Sangwan P."/>
            <person name="de Vos W.M."/>
            <person name="Janssen P.H."/>
            <person name="Smidt H."/>
        </authorList>
    </citation>
    <scope>NUCLEOTIDE SEQUENCE [LARGE SCALE GENOMIC DNA]</scope>
    <source>
        <strain evidence="1 2">Ellin428</strain>
    </source>
</reference>
<dbReference type="Gene3D" id="2.130.10.10">
    <property type="entry name" value="YVTN repeat-like/Quinoprotein amine dehydrogenase"/>
    <property type="match status" value="1"/>
</dbReference>
<dbReference type="EMBL" id="ABVL01000008">
    <property type="protein sequence ID" value="EDY19493.1"/>
    <property type="molecule type" value="Genomic_DNA"/>
</dbReference>
<dbReference type="RefSeq" id="WP_006980503.1">
    <property type="nucleotide sequence ID" value="NZ_ABVL01000008.1"/>
</dbReference>
<gene>
    <name evidence="1" type="ORF">CfE428DRAFT_3178</name>
</gene>
<proteinExistence type="predicted"/>
<dbReference type="STRING" id="497964.CfE428DRAFT_3178"/>
<name>B4D2Q3_9BACT</name>
<keyword evidence="2" id="KW-1185">Reference proteome</keyword>
<dbReference type="SUPFAM" id="SSF50998">
    <property type="entry name" value="Quinoprotein alcohol dehydrogenase-like"/>
    <property type="match status" value="1"/>
</dbReference>
<protein>
    <submittedName>
        <fullName evidence="1">Uncharacterized protein</fullName>
    </submittedName>
</protein>
<dbReference type="InterPro" id="IPR011047">
    <property type="entry name" value="Quinoprotein_ADH-like_sf"/>
</dbReference>
<evidence type="ECO:0000313" key="1">
    <source>
        <dbReference type="EMBL" id="EDY19493.1"/>
    </source>
</evidence>